<evidence type="ECO:0000313" key="1">
    <source>
        <dbReference type="Proteomes" id="UP000492821"/>
    </source>
</evidence>
<evidence type="ECO:0000313" key="2">
    <source>
        <dbReference type="WBParaSite" id="Pan_g4970.t1"/>
    </source>
</evidence>
<accession>A0A7E4VZ61</accession>
<proteinExistence type="predicted"/>
<sequence length="96" mass="11453">MNLTLTITREQLDALSVVELVAFLKAQKTGFILKLMVVQAGEMVNLQLDLPNYMWYNWSRSDEIHENVHEIHEQYKNNTRLVLWSFETFNGYVWYI</sequence>
<dbReference type="AlphaFoldDB" id="A0A7E4VZ61"/>
<keyword evidence="1" id="KW-1185">Reference proteome</keyword>
<dbReference type="Proteomes" id="UP000492821">
    <property type="component" value="Unassembled WGS sequence"/>
</dbReference>
<reference evidence="1" key="1">
    <citation type="journal article" date="2013" name="Genetics">
        <title>The draft genome and transcriptome of Panagrellus redivivus are shaped by the harsh demands of a free-living lifestyle.</title>
        <authorList>
            <person name="Srinivasan J."/>
            <person name="Dillman A.R."/>
            <person name="Macchietto M.G."/>
            <person name="Heikkinen L."/>
            <person name="Lakso M."/>
            <person name="Fracchia K.M."/>
            <person name="Antoshechkin I."/>
            <person name="Mortazavi A."/>
            <person name="Wong G."/>
            <person name="Sternberg P.W."/>
        </authorList>
    </citation>
    <scope>NUCLEOTIDE SEQUENCE [LARGE SCALE GENOMIC DNA]</scope>
    <source>
        <strain evidence="1">MT8872</strain>
    </source>
</reference>
<organism evidence="1 2">
    <name type="scientific">Panagrellus redivivus</name>
    <name type="common">Microworm</name>
    <dbReference type="NCBI Taxonomy" id="6233"/>
    <lineage>
        <taxon>Eukaryota</taxon>
        <taxon>Metazoa</taxon>
        <taxon>Ecdysozoa</taxon>
        <taxon>Nematoda</taxon>
        <taxon>Chromadorea</taxon>
        <taxon>Rhabditida</taxon>
        <taxon>Tylenchina</taxon>
        <taxon>Panagrolaimomorpha</taxon>
        <taxon>Panagrolaimoidea</taxon>
        <taxon>Panagrolaimidae</taxon>
        <taxon>Panagrellus</taxon>
    </lineage>
</organism>
<name>A0A7E4VZ61_PANRE</name>
<protein>
    <submittedName>
        <fullName evidence="2">Type II toxin-antitoxin system RelE/ParE family toxin</fullName>
    </submittedName>
</protein>
<dbReference type="WBParaSite" id="Pan_g4970.t1">
    <property type="protein sequence ID" value="Pan_g4970.t1"/>
    <property type="gene ID" value="Pan_g4970"/>
</dbReference>
<reference evidence="2" key="2">
    <citation type="submission" date="2020-10" db="UniProtKB">
        <authorList>
            <consortium name="WormBaseParasite"/>
        </authorList>
    </citation>
    <scope>IDENTIFICATION</scope>
</reference>